<dbReference type="AlphaFoldDB" id="A0A3A6U081"/>
<keyword evidence="1" id="KW-0732">Signal</keyword>
<sequence length="142" mass="15173">MKKTILMSLLLVSSFPSLAETKNTIGIGYQYGGVFGYKFSSINNNNIYFISAGLVGGAAGYQLLLDGEKKHSIGIALGSEVLTSEKGFGLATYNYYSQGVNKSGFVFGLGIGVRREDEGGVFGSYGKVESKFTADVNLGYQF</sequence>
<feature type="chain" id="PRO_5017200741" description="Outer membrane protein beta-barrel domain-containing protein" evidence="1">
    <location>
        <begin position="20"/>
        <end position="142"/>
    </location>
</feature>
<evidence type="ECO:0000313" key="2">
    <source>
        <dbReference type="EMBL" id="RJY17463.1"/>
    </source>
</evidence>
<feature type="signal peptide" evidence="1">
    <location>
        <begin position="1"/>
        <end position="19"/>
    </location>
</feature>
<organism evidence="2 3">
    <name type="scientific">Parashewanella spongiae</name>
    <dbReference type="NCBI Taxonomy" id="342950"/>
    <lineage>
        <taxon>Bacteria</taxon>
        <taxon>Pseudomonadati</taxon>
        <taxon>Pseudomonadota</taxon>
        <taxon>Gammaproteobacteria</taxon>
        <taxon>Alteromonadales</taxon>
        <taxon>Shewanellaceae</taxon>
        <taxon>Parashewanella</taxon>
    </lineage>
</organism>
<dbReference type="EMBL" id="QYYH01000041">
    <property type="protein sequence ID" value="RJY17463.1"/>
    <property type="molecule type" value="Genomic_DNA"/>
</dbReference>
<reference evidence="2 3" key="1">
    <citation type="submission" date="2018-09" db="EMBL/GenBank/DDBJ databases">
        <title>Phylogeny of the Shewanellaceae, and recommendation for two new genera, Pseudoshewanella and Parashewanella.</title>
        <authorList>
            <person name="Wang G."/>
        </authorList>
    </citation>
    <scope>NUCLEOTIDE SEQUENCE [LARGE SCALE GENOMIC DNA]</scope>
    <source>
        <strain evidence="2 3">KCTC 22492</strain>
    </source>
</reference>
<protein>
    <recommendedName>
        <fullName evidence="4">Outer membrane protein beta-barrel domain-containing protein</fullName>
    </recommendedName>
</protein>
<evidence type="ECO:0000313" key="3">
    <source>
        <dbReference type="Proteomes" id="UP000273022"/>
    </source>
</evidence>
<gene>
    <name evidence="2" type="ORF">D5R81_08300</name>
</gene>
<dbReference type="Proteomes" id="UP000273022">
    <property type="component" value="Unassembled WGS sequence"/>
</dbReference>
<accession>A0A3A6U081</accession>
<evidence type="ECO:0008006" key="4">
    <source>
        <dbReference type="Google" id="ProtNLM"/>
    </source>
</evidence>
<evidence type="ECO:0000256" key="1">
    <source>
        <dbReference type="SAM" id="SignalP"/>
    </source>
</evidence>
<dbReference type="OrthoDB" id="6305243at2"/>
<comment type="caution">
    <text evidence="2">The sequence shown here is derived from an EMBL/GenBank/DDBJ whole genome shotgun (WGS) entry which is preliminary data.</text>
</comment>
<keyword evidence="3" id="KW-1185">Reference proteome</keyword>
<proteinExistence type="predicted"/>
<name>A0A3A6U081_9GAMM</name>
<dbReference type="RefSeq" id="WP_121853189.1">
    <property type="nucleotide sequence ID" value="NZ_CP037952.1"/>
</dbReference>